<dbReference type="EMBL" id="AJYC02000005">
    <property type="protein sequence ID" value="EKT84665.1"/>
    <property type="molecule type" value="Genomic_DNA"/>
</dbReference>
<gene>
    <name evidence="2" type="ORF">WSS_A01600</name>
</gene>
<organism evidence="2 3">
    <name type="scientific">Rhodococcus opacus M213</name>
    <dbReference type="NCBI Taxonomy" id="1129896"/>
    <lineage>
        <taxon>Bacteria</taxon>
        <taxon>Bacillati</taxon>
        <taxon>Actinomycetota</taxon>
        <taxon>Actinomycetes</taxon>
        <taxon>Mycobacteriales</taxon>
        <taxon>Nocardiaceae</taxon>
        <taxon>Rhodococcus</taxon>
    </lineage>
</organism>
<dbReference type="Proteomes" id="UP000005951">
    <property type="component" value="Unassembled WGS sequence"/>
</dbReference>
<keyword evidence="1" id="KW-1133">Transmembrane helix</keyword>
<name>K8Y4H3_RHOOP</name>
<feature type="transmembrane region" description="Helical" evidence="1">
    <location>
        <begin position="29"/>
        <end position="49"/>
    </location>
</feature>
<protein>
    <submittedName>
        <fullName evidence="2">Major facilitator superfamily multidrug transporter</fullName>
    </submittedName>
</protein>
<evidence type="ECO:0000313" key="3">
    <source>
        <dbReference type="Proteomes" id="UP000005951"/>
    </source>
</evidence>
<evidence type="ECO:0000313" key="2">
    <source>
        <dbReference type="EMBL" id="EKT84665.1"/>
    </source>
</evidence>
<proteinExistence type="predicted"/>
<keyword evidence="1" id="KW-0812">Transmembrane</keyword>
<keyword evidence="1" id="KW-0472">Membrane</keyword>
<evidence type="ECO:0000256" key="1">
    <source>
        <dbReference type="SAM" id="Phobius"/>
    </source>
</evidence>
<accession>K8Y4H3</accession>
<comment type="caution">
    <text evidence="2">The sequence shown here is derived from an EMBL/GenBank/DDBJ whole genome shotgun (WGS) entry which is preliminary data.</text>
</comment>
<reference evidence="2 3" key="1">
    <citation type="journal article" date="2013" name="Genome Announc.">
        <title>Draft Genome Sequence of Rhodococcus opacus Strain M213 Shows a Diverse Catabolic Potential.</title>
        <authorList>
            <person name="Pathak A."/>
            <person name="Green S.J."/>
            <person name="Ogram A."/>
            <person name="Chauhan A."/>
        </authorList>
    </citation>
    <scope>NUCLEOTIDE SEQUENCE [LARGE SCALE GENOMIC DNA]</scope>
    <source>
        <strain evidence="2 3">M213</strain>
    </source>
</reference>
<sequence>MAAALEEAQVPDTTAQGVLDINSGARLEALQVAYAVTALLATTALFFTARIPRTPSVRPNERLRPPPRIAAVRRTFPRRCPVAAFSP</sequence>
<dbReference type="AlphaFoldDB" id="K8Y4H3"/>